<dbReference type="GO" id="GO:0008233">
    <property type="term" value="F:peptidase activity"/>
    <property type="evidence" value="ECO:0007669"/>
    <property type="project" value="UniProtKB-KW"/>
</dbReference>
<dbReference type="RefSeq" id="WP_283431377.1">
    <property type="nucleotide sequence ID" value="NZ_CAWLDM010000001.1"/>
</dbReference>
<dbReference type="Pfam" id="PF07724">
    <property type="entry name" value="AAA_2"/>
    <property type="match status" value="1"/>
</dbReference>
<feature type="binding site" evidence="6 7">
    <location>
        <position position="22"/>
    </location>
    <ligand>
        <name>Zn(2+)</name>
        <dbReference type="ChEBI" id="CHEBI:29105"/>
    </ligand>
</feature>
<dbReference type="InterPro" id="IPR003959">
    <property type="entry name" value="ATPase_AAA_core"/>
</dbReference>
<comment type="similarity">
    <text evidence="6 7">Belongs to the ClpX chaperone family.</text>
</comment>
<sequence>MPTKESSNSRRGGAATKKNAFCSFCRKSYRDVGPLVEGPGDVYICAECIDLCQSILDQEQKRRGPSKSLFNDIPAPRSIVEHLDNYVIGQTPAKRVLAVAVHNHYKRLTSGFEGKGDVEIEKSNILLAGPTGSGKTLLARSLARMLNVPFAIGDATTLTEAGYVGEDVENLLLKLLHAADFDVEAAQRGILYIDEVDKIGRTNGNVSITRDVSGEGVQQSLLKMLEGTVANVPPQGGRKHPEQQYIQMDTSNILFICGGTFVGIEEIIRRRLGHRTLGFGEGSSMRNDQSQSDLLAQLQTEDILKFGLIPELVGRMPVVTYLQPLDKDGLIQVLTEPKNSLVKQYEALFAMENCELIFTEGALDAIAEKAISKGVGARGLRGIMEEVMLDIMYDLPDQEDGRVYTIDETIVSGSRELFQMPTTKSA</sequence>
<evidence type="ECO:0000259" key="8">
    <source>
        <dbReference type="PROSITE" id="PS51902"/>
    </source>
</evidence>
<keyword evidence="1 6" id="KW-0479">Metal-binding</keyword>
<name>A0ABY1PU12_9BACT</name>
<dbReference type="GO" id="GO:0006508">
    <property type="term" value="P:proteolysis"/>
    <property type="evidence" value="ECO:0007669"/>
    <property type="project" value="UniProtKB-KW"/>
</dbReference>
<feature type="binding site" evidence="6 7">
    <location>
        <position position="45"/>
    </location>
    <ligand>
        <name>Zn(2+)</name>
        <dbReference type="ChEBI" id="CHEBI:29105"/>
    </ligand>
</feature>
<organism evidence="9 10">
    <name type="scientific">Neorhodopirellula lusitana</name>
    <dbReference type="NCBI Taxonomy" id="445327"/>
    <lineage>
        <taxon>Bacteria</taxon>
        <taxon>Pseudomonadati</taxon>
        <taxon>Planctomycetota</taxon>
        <taxon>Planctomycetia</taxon>
        <taxon>Pirellulales</taxon>
        <taxon>Pirellulaceae</taxon>
        <taxon>Neorhodopirellula</taxon>
    </lineage>
</organism>
<evidence type="ECO:0000256" key="7">
    <source>
        <dbReference type="PROSITE-ProRule" id="PRU01250"/>
    </source>
</evidence>
<dbReference type="Pfam" id="PF06689">
    <property type="entry name" value="zf-C4_ClpX"/>
    <property type="match status" value="1"/>
</dbReference>
<dbReference type="InterPro" id="IPR050052">
    <property type="entry name" value="ATP-dep_Clp_protease_ClpX"/>
</dbReference>
<evidence type="ECO:0000256" key="2">
    <source>
        <dbReference type="ARBA" id="ARBA00022741"/>
    </source>
</evidence>
<dbReference type="InterPro" id="IPR010603">
    <property type="entry name" value="Znf_CppX_C4"/>
</dbReference>
<keyword evidence="4 6" id="KW-0067">ATP-binding</keyword>
<feature type="binding site" evidence="6 7">
    <location>
        <position position="25"/>
    </location>
    <ligand>
        <name>Zn(2+)</name>
        <dbReference type="ChEBI" id="CHEBI:29105"/>
    </ligand>
</feature>
<evidence type="ECO:0000256" key="1">
    <source>
        <dbReference type="ARBA" id="ARBA00022723"/>
    </source>
</evidence>
<keyword evidence="2 6" id="KW-0547">Nucleotide-binding</keyword>
<feature type="binding site" evidence="6 7">
    <location>
        <position position="48"/>
    </location>
    <ligand>
        <name>Zn(2+)</name>
        <dbReference type="ChEBI" id="CHEBI:29105"/>
    </ligand>
</feature>
<comment type="function">
    <text evidence="6">ATP-dependent specificity component of the Clp protease. It directs the protease to specific substrates. Can perform chaperone functions in the absence of ClpP.</text>
</comment>
<dbReference type="InterPro" id="IPR027417">
    <property type="entry name" value="P-loop_NTPase"/>
</dbReference>
<evidence type="ECO:0000256" key="6">
    <source>
        <dbReference type="HAMAP-Rule" id="MF_00175"/>
    </source>
</evidence>
<dbReference type="Gene3D" id="1.10.8.60">
    <property type="match status" value="1"/>
</dbReference>
<reference evidence="9 10" key="1">
    <citation type="submission" date="2017-05" db="EMBL/GenBank/DDBJ databases">
        <authorList>
            <person name="Varghese N."/>
            <person name="Submissions S."/>
        </authorList>
    </citation>
    <scope>NUCLEOTIDE SEQUENCE [LARGE SCALE GENOMIC DNA]</scope>
    <source>
        <strain evidence="9 10">DSM 25457</strain>
    </source>
</reference>
<evidence type="ECO:0000256" key="5">
    <source>
        <dbReference type="ARBA" id="ARBA00023186"/>
    </source>
</evidence>
<dbReference type="Gene3D" id="3.40.50.300">
    <property type="entry name" value="P-loop containing nucleotide triphosphate hydrolases"/>
    <property type="match status" value="1"/>
</dbReference>
<dbReference type="InterPro" id="IPR059188">
    <property type="entry name" value="Znf_CLPX-like"/>
</dbReference>
<dbReference type="HAMAP" id="MF_00175">
    <property type="entry name" value="ClpX"/>
    <property type="match status" value="1"/>
</dbReference>
<proteinExistence type="inferred from homology"/>
<keyword evidence="5 6" id="KW-0143">Chaperone</keyword>
<dbReference type="PANTHER" id="PTHR48102">
    <property type="entry name" value="ATP-DEPENDENT CLP PROTEASE ATP-BINDING SUBUNIT CLPX-LIKE, MITOCHONDRIAL-RELATED"/>
    <property type="match status" value="1"/>
</dbReference>
<feature type="domain" description="ClpX-type ZB" evidence="8">
    <location>
        <begin position="10"/>
        <end position="64"/>
    </location>
</feature>
<dbReference type="PROSITE" id="PS51902">
    <property type="entry name" value="CLPX_ZB"/>
    <property type="match status" value="1"/>
</dbReference>
<evidence type="ECO:0000256" key="3">
    <source>
        <dbReference type="ARBA" id="ARBA00022833"/>
    </source>
</evidence>
<dbReference type="InterPro" id="IPR046425">
    <property type="entry name" value="ClpX_bact"/>
</dbReference>
<dbReference type="NCBIfam" id="NF003745">
    <property type="entry name" value="PRK05342.1"/>
    <property type="match status" value="1"/>
</dbReference>
<comment type="subunit">
    <text evidence="6">Component of the ClpX-ClpP complex. Forms a hexameric ring that, in the presence of ATP, binds to fourteen ClpP subunits assembled into a disk-like structure with a central cavity, resembling the structure of eukaryotic proteasomes.</text>
</comment>
<dbReference type="SMART" id="SM01086">
    <property type="entry name" value="ClpB_D2-small"/>
    <property type="match status" value="1"/>
</dbReference>
<evidence type="ECO:0000313" key="10">
    <source>
        <dbReference type="Proteomes" id="UP001158067"/>
    </source>
</evidence>
<evidence type="ECO:0000256" key="4">
    <source>
        <dbReference type="ARBA" id="ARBA00022840"/>
    </source>
</evidence>
<protein>
    <recommendedName>
        <fullName evidence="6">ATP-dependent Clp protease ATP-binding subunit ClpX</fullName>
    </recommendedName>
</protein>
<dbReference type="InterPro" id="IPR019489">
    <property type="entry name" value="Clp_ATPase_C"/>
</dbReference>
<dbReference type="SUPFAM" id="SSF52540">
    <property type="entry name" value="P-loop containing nucleoside triphosphate hydrolases"/>
    <property type="match status" value="1"/>
</dbReference>
<keyword evidence="9" id="KW-0378">Hydrolase</keyword>
<dbReference type="PANTHER" id="PTHR48102:SF7">
    <property type="entry name" value="ATP-DEPENDENT CLP PROTEASE ATP-BINDING SUBUNIT CLPX-LIKE, MITOCHONDRIAL"/>
    <property type="match status" value="1"/>
</dbReference>
<dbReference type="EMBL" id="FXUG01000002">
    <property type="protein sequence ID" value="SMP45939.1"/>
    <property type="molecule type" value="Genomic_DNA"/>
</dbReference>
<dbReference type="SUPFAM" id="SSF57716">
    <property type="entry name" value="Glucocorticoid receptor-like (DNA-binding domain)"/>
    <property type="match status" value="1"/>
</dbReference>
<dbReference type="Pfam" id="PF10431">
    <property type="entry name" value="ClpB_D2-small"/>
    <property type="match status" value="1"/>
</dbReference>
<dbReference type="CDD" id="cd19497">
    <property type="entry name" value="RecA-like_ClpX"/>
    <property type="match status" value="1"/>
</dbReference>
<dbReference type="SMART" id="SM00994">
    <property type="entry name" value="zf-C4_ClpX"/>
    <property type="match status" value="1"/>
</dbReference>
<accession>A0ABY1PU12</accession>
<dbReference type="InterPro" id="IPR004487">
    <property type="entry name" value="Clp_protease_ATP-bd_su_ClpX"/>
</dbReference>
<dbReference type="NCBIfam" id="TIGR00382">
    <property type="entry name" value="clpX"/>
    <property type="match status" value="1"/>
</dbReference>
<dbReference type="Proteomes" id="UP001158067">
    <property type="component" value="Unassembled WGS sequence"/>
</dbReference>
<dbReference type="Gene3D" id="6.20.220.10">
    <property type="entry name" value="ClpX chaperone, C4-type zinc finger domain"/>
    <property type="match status" value="1"/>
</dbReference>
<dbReference type="InterPro" id="IPR003593">
    <property type="entry name" value="AAA+_ATPase"/>
</dbReference>
<dbReference type="SMART" id="SM00382">
    <property type="entry name" value="AAA"/>
    <property type="match status" value="1"/>
</dbReference>
<gene>
    <name evidence="6" type="primary">clpX</name>
    <name evidence="9" type="ORF">SAMN06265222_10235</name>
</gene>
<dbReference type="InterPro" id="IPR038366">
    <property type="entry name" value="Znf_CppX_C4_sf"/>
</dbReference>
<keyword evidence="3 6" id="KW-0862">Zinc</keyword>
<dbReference type="GO" id="GO:0005524">
    <property type="term" value="F:ATP binding"/>
    <property type="evidence" value="ECO:0007669"/>
    <property type="project" value="UniProtKB-KW"/>
</dbReference>
<feature type="binding site" evidence="6">
    <location>
        <begin position="130"/>
        <end position="137"/>
    </location>
    <ligand>
        <name>ATP</name>
        <dbReference type="ChEBI" id="CHEBI:30616"/>
    </ligand>
</feature>
<evidence type="ECO:0000313" key="9">
    <source>
        <dbReference type="EMBL" id="SMP45939.1"/>
    </source>
</evidence>
<keyword evidence="10" id="KW-1185">Reference proteome</keyword>
<keyword evidence="9" id="KW-0645">Protease</keyword>
<comment type="caution">
    <text evidence="9">The sequence shown here is derived from an EMBL/GenBank/DDBJ whole genome shotgun (WGS) entry which is preliminary data.</text>
</comment>